<feature type="transmembrane region" description="Helical" evidence="5">
    <location>
        <begin position="124"/>
        <end position="142"/>
    </location>
</feature>
<dbReference type="InterPro" id="IPR009908">
    <property type="entry name" value="Methylamine_util_MauE"/>
</dbReference>
<dbReference type="RefSeq" id="WP_201430259.1">
    <property type="nucleotide sequence ID" value="NZ_JAEQBW010000002.1"/>
</dbReference>
<feature type="transmembrane region" description="Helical" evidence="5">
    <location>
        <begin position="55"/>
        <end position="76"/>
    </location>
</feature>
<keyword evidence="3 5" id="KW-1133">Transmembrane helix</keyword>
<feature type="transmembrane region" description="Helical" evidence="5">
    <location>
        <begin position="154"/>
        <end position="172"/>
    </location>
</feature>
<evidence type="ECO:0000256" key="5">
    <source>
        <dbReference type="SAM" id="Phobius"/>
    </source>
</evidence>
<dbReference type="Pfam" id="PF07291">
    <property type="entry name" value="MauE"/>
    <property type="match status" value="1"/>
</dbReference>
<evidence type="ECO:0000256" key="4">
    <source>
        <dbReference type="ARBA" id="ARBA00023136"/>
    </source>
</evidence>
<gene>
    <name evidence="7" type="ORF">JKA74_05915</name>
</gene>
<keyword evidence="8" id="KW-1185">Reference proteome</keyword>
<dbReference type="GO" id="GO:0030416">
    <property type="term" value="P:methylamine metabolic process"/>
    <property type="evidence" value="ECO:0007669"/>
    <property type="project" value="InterPro"/>
</dbReference>
<comment type="caution">
    <text evidence="7">The sequence shown here is derived from an EMBL/GenBank/DDBJ whole genome shotgun (WGS) entry which is preliminary data.</text>
</comment>
<evidence type="ECO:0000256" key="2">
    <source>
        <dbReference type="ARBA" id="ARBA00022692"/>
    </source>
</evidence>
<organism evidence="7 8">
    <name type="scientific">Marivirga aurantiaca</name>
    <dbReference type="NCBI Taxonomy" id="2802615"/>
    <lineage>
        <taxon>Bacteria</taxon>
        <taxon>Pseudomonadati</taxon>
        <taxon>Bacteroidota</taxon>
        <taxon>Cytophagia</taxon>
        <taxon>Cytophagales</taxon>
        <taxon>Marivirgaceae</taxon>
        <taxon>Marivirga</taxon>
    </lineage>
</organism>
<evidence type="ECO:0000313" key="8">
    <source>
        <dbReference type="Proteomes" id="UP000611723"/>
    </source>
</evidence>
<evidence type="ECO:0000259" key="6">
    <source>
        <dbReference type="Pfam" id="PF07291"/>
    </source>
</evidence>
<dbReference type="EMBL" id="JAEQBW010000002">
    <property type="protein sequence ID" value="MBK6264568.1"/>
    <property type="molecule type" value="Genomic_DNA"/>
</dbReference>
<dbReference type="NCBIfam" id="NF045576">
    <property type="entry name" value="BT_3928_fam"/>
    <property type="match status" value="1"/>
</dbReference>
<evidence type="ECO:0000256" key="1">
    <source>
        <dbReference type="ARBA" id="ARBA00004141"/>
    </source>
</evidence>
<keyword evidence="2 5" id="KW-0812">Transmembrane</keyword>
<reference evidence="7" key="1">
    <citation type="submission" date="2021-01" db="EMBL/GenBank/DDBJ databases">
        <title>Marivirga aurantiaca sp. nov., isolated from intertidal surface sediments.</title>
        <authorList>
            <person name="Zhang M."/>
        </authorList>
    </citation>
    <scope>NUCLEOTIDE SEQUENCE</scope>
    <source>
        <strain evidence="7">S37H4</strain>
    </source>
</reference>
<accession>A0A935CA17</accession>
<feature type="transmembrane region" description="Helical" evidence="5">
    <location>
        <begin position="83"/>
        <end position="104"/>
    </location>
</feature>
<dbReference type="Proteomes" id="UP000611723">
    <property type="component" value="Unassembled WGS sequence"/>
</dbReference>
<evidence type="ECO:0000256" key="3">
    <source>
        <dbReference type="ARBA" id="ARBA00022989"/>
    </source>
</evidence>
<protein>
    <submittedName>
        <fullName evidence="7">DoxX family protein</fullName>
    </submittedName>
</protein>
<keyword evidence="4 5" id="KW-0472">Membrane</keyword>
<proteinExistence type="predicted"/>
<evidence type="ECO:0000313" key="7">
    <source>
        <dbReference type="EMBL" id="MBK6264568.1"/>
    </source>
</evidence>
<dbReference type="AlphaFoldDB" id="A0A935CA17"/>
<name>A0A935CA17_9BACT</name>
<feature type="transmembrane region" description="Helical" evidence="5">
    <location>
        <begin position="7"/>
        <end position="24"/>
    </location>
</feature>
<feature type="domain" description="Methylamine utilisation protein MauE" evidence="6">
    <location>
        <begin position="1"/>
        <end position="140"/>
    </location>
</feature>
<comment type="subcellular location">
    <subcellularLocation>
        <location evidence="1">Membrane</location>
        <topology evidence="1">Multi-pass membrane protein</topology>
    </subcellularLocation>
</comment>
<dbReference type="GO" id="GO:0016020">
    <property type="term" value="C:membrane"/>
    <property type="evidence" value="ECO:0007669"/>
    <property type="project" value="UniProtKB-SubCell"/>
</dbReference>
<sequence length="364" mass="40801">MKILTDIARYLVGGLFIFSGLIKINDPVGTAIKLEEYFAVFAGDIAPFFSIFEPYALVIGIFLNVLEVVLGIALIIKWRVKFTITLLSILIVFFTFLTFYSAYFNKVTDCGCFGDAIKLTPWESFTKDVILLVLIGFLLIFRNKIKDSTFAAKNIIIICVTALSVLLCIYAIRHLPFIDFRAYKVGVNIPEAMTAKESPKFQYTFEKEGETIKSYQYLTEKEGYKLVSHEITNPDISTPKITDFAVWNESGDKTKEMLSGKKLWIIAYNIEEASTEGLIDINSLISRLPGDITPIILTSSSAEGVLKVKAERGLTPDFYYGDATVLKTIIRSNPGLVLVEDGTVLAKWHYNDVPDPSDLSELLR</sequence>